<evidence type="ECO:0000256" key="1">
    <source>
        <dbReference type="SAM" id="MobiDB-lite"/>
    </source>
</evidence>
<evidence type="ECO:0000313" key="4">
    <source>
        <dbReference type="Proteomes" id="UP000245887"/>
    </source>
</evidence>
<feature type="compositionally biased region" description="Basic and acidic residues" evidence="1">
    <location>
        <begin position="79"/>
        <end position="99"/>
    </location>
</feature>
<keyword evidence="2" id="KW-0812">Transmembrane</keyword>
<dbReference type="Gene3D" id="3.30.1150.10">
    <property type="match status" value="1"/>
</dbReference>
<dbReference type="RefSeq" id="WP_243402351.1">
    <property type="nucleotide sequence ID" value="NZ_QEKQ01000002.1"/>
</dbReference>
<protein>
    <submittedName>
        <fullName evidence="3">Outer membrane transport energization protein TonB</fullName>
    </submittedName>
</protein>
<proteinExistence type="predicted"/>
<evidence type="ECO:0000256" key="2">
    <source>
        <dbReference type="SAM" id="Phobius"/>
    </source>
</evidence>
<feature type="transmembrane region" description="Helical" evidence="2">
    <location>
        <begin position="30"/>
        <end position="49"/>
    </location>
</feature>
<dbReference type="SUPFAM" id="SSF74653">
    <property type="entry name" value="TolA/TonB C-terminal domain"/>
    <property type="match status" value="1"/>
</dbReference>
<evidence type="ECO:0000313" key="3">
    <source>
        <dbReference type="EMBL" id="PVY78278.1"/>
    </source>
</evidence>
<dbReference type="Proteomes" id="UP000245887">
    <property type="component" value="Unassembled WGS sequence"/>
</dbReference>
<keyword evidence="2" id="KW-1133">Transmembrane helix</keyword>
<keyword evidence="2" id="KW-0472">Membrane</keyword>
<feature type="compositionally biased region" description="Low complexity" evidence="1">
    <location>
        <begin position="212"/>
        <end position="227"/>
    </location>
</feature>
<feature type="region of interest" description="Disordered" evidence="1">
    <location>
        <begin position="55"/>
        <end position="241"/>
    </location>
</feature>
<sequence length="327" mass="35941">MADPVARPSSMDTAWATRLPWQPEPGESRRLYVCLTVLFLLFLPAALWIPRLELPDPRPARVDTPDPQQARLLESTPEPEPKPEPEPEPEPKPTEKPEPAEPTVVERPQTPPEPAEDSSTEQTVSQARERASQSGLLAMQDQLSAMQELESPEDSGSEHLKANVDTADASAESPGEPGDVTQGSDGVDDGAAAQETVALAEHQTRTVEAPDEPSATASAPAPDAEPSVSGPGQRPMNDIRRTFDRRKSVLYALYNRQLRRDPSLSGEVMLEVVIKPNGQVSDCRIVRSELDSPTLEQKIVNRVRLFNFGKADVEERTVRFSYEFLPS</sequence>
<dbReference type="InterPro" id="IPR049806">
    <property type="entry name" value="MasK-like_C"/>
</dbReference>
<dbReference type="EMBL" id="QEKQ01000002">
    <property type="protein sequence ID" value="PVY78278.1"/>
    <property type="molecule type" value="Genomic_DNA"/>
</dbReference>
<gene>
    <name evidence="3" type="ORF">C8D92_102318</name>
</gene>
<dbReference type="NCBIfam" id="NF033768">
    <property type="entry name" value="myxo_SS_tail"/>
    <property type="match status" value="1"/>
</dbReference>
<accession>A0A2U1CZR1</accession>
<organism evidence="3 4">
    <name type="scientific">Tamilnaduibacter salinus</name>
    <dbReference type="NCBI Taxonomy" id="1484056"/>
    <lineage>
        <taxon>Bacteria</taxon>
        <taxon>Pseudomonadati</taxon>
        <taxon>Pseudomonadota</taxon>
        <taxon>Gammaproteobacteria</taxon>
        <taxon>Pseudomonadales</taxon>
        <taxon>Marinobacteraceae</taxon>
        <taxon>Tamilnaduibacter</taxon>
    </lineage>
</organism>
<name>A0A2U1CZR1_9GAMM</name>
<feature type="compositionally biased region" description="Basic and acidic residues" evidence="1">
    <location>
        <begin position="55"/>
        <end position="64"/>
    </location>
</feature>
<dbReference type="AlphaFoldDB" id="A0A2U1CZR1"/>
<comment type="caution">
    <text evidence="3">The sequence shown here is derived from an EMBL/GenBank/DDBJ whole genome shotgun (WGS) entry which is preliminary data.</text>
</comment>
<reference evidence="3 4" key="1">
    <citation type="submission" date="2018-04" db="EMBL/GenBank/DDBJ databases">
        <title>Genomic Encyclopedia of Type Strains, Phase IV (KMG-IV): sequencing the most valuable type-strain genomes for metagenomic binning, comparative biology and taxonomic classification.</title>
        <authorList>
            <person name="Goeker M."/>
        </authorList>
    </citation>
    <scope>NUCLEOTIDE SEQUENCE [LARGE SCALE GENOMIC DNA]</scope>
    <source>
        <strain evidence="3 4">DSM 28688</strain>
    </source>
</reference>